<feature type="domain" description="APS kinase" evidence="2">
    <location>
        <begin position="3"/>
        <end position="151"/>
    </location>
</feature>
<reference evidence="3" key="4">
    <citation type="submission" date="2024-05" db="EMBL/GenBank/DDBJ databases">
        <authorList>
            <person name="Sun Q."/>
            <person name="Zhou Y."/>
        </authorList>
    </citation>
    <scope>NUCLEOTIDE SEQUENCE</scope>
    <source>
        <strain evidence="3">CGMCC 1.15644</strain>
    </source>
</reference>
<reference evidence="4 5" key="3">
    <citation type="submission" date="2019-03" db="EMBL/GenBank/DDBJ databases">
        <title>Genomic Encyclopedia of Type Strains, Phase IV (KMG-IV): sequencing the most valuable type-strain genomes for metagenomic binning, comparative biology and taxonomic classification.</title>
        <authorList>
            <person name="Goeker M."/>
        </authorList>
    </citation>
    <scope>NUCLEOTIDE SEQUENCE [LARGE SCALE GENOMIC DNA]</scope>
    <source>
        <strain evidence="4 5">DSM 103236</strain>
    </source>
</reference>
<keyword evidence="4" id="KW-0418">Kinase</keyword>
<evidence type="ECO:0000313" key="4">
    <source>
        <dbReference type="EMBL" id="TCO21434.1"/>
    </source>
</evidence>
<dbReference type="GO" id="GO:0005524">
    <property type="term" value="F:ATP binding"/>
    <property type="evidence" value="ECO:0007669"/>
    <property type="project" value="InterPro"/>
</dbReference>
<evidence type="ECO:0000256" key="1">
    <source>
        <dbReference type="ARBA" id="ARBA00022679"/>
    </source>
</evidence>
<evidence type="ECO:0000313" key="6">
    <source>
        <dbReference type="Proteomes" id="UP000622648"/>
    </source>
</evidence>
<dbReference type="EMBL" id="SLWO01000007">
    <property type="protein sequence ID" value="TCO21434.1"/>
    <property type="molecule type" value="Genomic_DNA"/>
</dbReference>
<dbReference type="GO" id="GO:0004020">
    <property type="term" value="F:adenylylsulfate kinase activity"/>
    <property type="evidence" value="ECO:0007669"/>
    <property type="project" value="InterPro"/>
</dbReference>
<accession>A0A4R2H7U3</accession>
<dbReference type="InterPro" id="IPR027417">
    <property type="entry name" value="P-loop_NTPase"/>
</dbReference>
<sequence length="173" mass="19140">MALILQFTGMSGAGKTSISEAFKASYPNKKIMILDGDLYRKTLCADLGFTKTDRIENVRRLGQLASTLSRDYDVIIIAVINPYEEGRAVLKETCSAELVYIYCSLDILLRRDTKGLYKRALLLNGDPGKLDNLTGVNDIFEEPKNVALTIDTSNAGLEESVTKLTSFVTNTFK</sequence>
<organism evidence="4 5">
    <name type="scientific">Pedobacter psychrotolerans</name>
    <dbReference type="NCBI Taxonomy" id="1843235"/>
    <lineage>
        <taxon>Bacteria</taxon>
        <taxon>Pseudomonadati</taxon>
        <taxon>Bacteroidota</taxon>
        <taxon>Sphingobacteriia</taxon>
        <taxon>Sphingobacteriales</taxon>
        <taxon>Sphingobacteriaceae</taxon>
        <taxon>Pedobacter</taxon>
    </lineage>
</organism>
<dbReference type="EMBL" id="BMJO01000001">
    <property type="protein sequence ID" value="GGE38628.1"/>
    <property type="molecule type" value="Genomic_DNA"/>
</dbReference>
<dbReference type="RefSeq" id="WP_132534786.1">
    <property type="nucleotide sequence ID" value="NZ_BMJO01000001.1"/>
</dbReference>
<dbReference type="Proteomes" id="UP000622648">
    <property type="component" value="Unassembled WGS sequence"/>
</dbReference>
<keyword evidence="1" id="KW-0808">Transferase</keyword>
<name>A0A4R2H7U3_9SPHI</name>
<reference evidence="3" key="1">
    <citation type="journal article" date="2014" name="Int. J. Syst. Evol. Microbiol.">
        <title>Complete genome of a new Firmicutes species belonging to the dominant human colonic microbiota ('Ruminococcus bicirculans') reveals two chromosomes and a selective capacity to utilize plant glucans.</title>
        <authorList>
            <consortium name="NISC Comparative Sequencing Program"/>
            <person name="Wegmann U."/>
            <person name="Louis P."/>
            <person name="Goesmann A."/>
            <person name="Henrissat B."/>
            <person name="Duncan S.H."/>
            <person name="Flint H.J."/>
        </authorList>
    </citation>
    <scope>NUCLEOTIDE SEQUENCE</scope>
    <source>
        <strain evidence="3">CGMCC 1.15644</strain>
    </source>
</reference>
<dbReference type="CDD" id="cd02027">
    <property type="entry name" value="APSK"/>
    <property type="match status" value="1"/>
</dbReference>
<dbReference type="GO" id="GO:0004781">
    <property type="term" value="F:sulfate adenylyltransferase (ATP) activity"/>
    <property type="evidence" value="ECO:0007669"/>
    <property type="project" value="TreeGrafter"/>
</dbReference>
<comment type="caution">
    <text evidence="4">The sequence shown here is derived from an EMBL/GenBank/DDBJ whole genome shotgun (WGS) entry which is preliminary data.</text>
</comment>
<dbReference type="AlphaFoldDB" id="A0A4R2H7U3"/>
<proteinExistence type="predicted"/>
<reference evidence="6" key="2">
    <citation type="journal article" date="2019" name="Int. J. Syst. Evol. Microbiol.">
        <title>The Global Catalogue of Microorganisms (GCM) 10K type strain sequencing project: providing services to taxonomists for standard genome sequencing and annotation.</title>
        <authorList>
            <consortium name="The Broad Institute Genomics Platform"/>
            <consortium name="The Broad Institute Genome Sequencing Center for Infectious Disease"/>
            <person name="Wu L."/>
            <person name="Ma J."/>
        </authorList>
    </citation>
    <scope>NUCLEOTIDE SEQUENCE [LARGE SCALE GENOMIC DNA]</scope>
    <source>
        <strain evidence="6">CGMCC 1.15644</strain>
    </source>
</reference>
<dbReference type="GO" id="GO:0005737">
    <property type="term" value="C:cytoplasm"/>
    <property type="evidence" value="ECO:0007669"/>
    <property type="project" value="TreeGrafter"/>
</dbReference>
<evidence type="ECO:0000313" key="3">
    <source>
        <dbReference type="EMBL" id="GGE38628.1"/>
    </source>
</evidence>
<gene>
    <name evidence="3" type="primary">cysC</name>
    <name evidence="4" type="ORF">EV200_10723</name>
    <name evidence="3" type="ORF">GCM10011413_00210</name>
</gene>
<dbReference type="PANTHER" id="PTHR42700:SF1">
    <property type="entry name" value="SULFATE ADENYLYLTRANSFERASE"/>
    <property type="match status" value="1"/>
</dbReference>
<evidence type="ECO:0000313" key="5">
    <source>
        <dbReference type="Proteomes" id="UP000295684"/>
    </source>
</evidence>
<dbReference type="GO" id="GO:0019379">
    <property type="term" value="P:sulfate assimilation, phosphoadenylyl sulfate reduction by phosphoadenylyl-sulfate reductase (thioredoxin)"/>
    <property type="evidence" value="ECO:0007669"/>
    <property type="project" value="TreeGrafter"/>
</dbReference>
<dbReference type="InterPro" id="IPR050512">
    <property type="entry name" value="Sulf_AdTrans/APS_kinase"/>
</dbReference>
<dbReference type="OrthoDB" id="9804504at2"/>
<dbReference type="Proteomes" id="UP000295684">
    <property type="component" value="Unassembled WGS sequence"/>
</dbReference>
<keyword evidence="6" id="KW-1185">Reference proteome</keyword>
<dbReference type="InterPro" id="IPR059117">
    <property type="entry name" value="APS_kinase_dom"/>
</dbReference>
<dbReference type="Gene3D" id="3.40.50.300">
    <property type="entry name" value="P-loop containing nucleotide triphosphate hydrolases"/>
    <property type="match status" value="1"/>
</dbReference>
<dbReference type="GO" id="GO:0010134">
    <property type="term" value="P:sulfate assimilation via adenylyl sulfate reduction"/>
    <property type="evidence" value="ECO:0007669"/>
    <property type="project" value="TreeGrafter"/>
</dbReference>
<dbReference type="SUPFAM" id="SSF52540">
    <property type="entry name" value="P-loop containing nucleoside triphosphate hydrolases"/>
    <property type="match status" value="1"/>
</dbReference>
<dbReference type="PANTHER" id="PTHR42700">
    <property type="entry name" value="SULFATE ADENYLYLTRANSFERASE"/>
    <property type="match status" value="1"/>
</dbReference>
<dbReference type="Pfam" id="PF01583">
    <property type="entry name" value="APS_kinase"/>
    <property type="match status" value="1"/>
</dbReference>
<evidence type="ECO:0000259" key="2">
    <source>
        <dbReference type="Pfam" id="PF01583"/>
    </source>
</evidence>
<protein>
    <submittedName>
        <fullName evidence="3">Adenylyl-sulfate kinase</fullName>
    </submittedName>
    <submittedName>
        <fullName evidence="4">Adenylylsulfate kinase</fullName>
    </submittedName>
</protein>